<comment type="caution">
    <text evidence="2">The sequence shown here is derived from an EMBL/GenBank/DDBJ whole genome shotgun (WGS) entry which is preliminary data.</text>
</comment>
<feature type="compositionally biased region" description="Low complexity" evidence="1">
    <location>
        <begin position="181"/>
        <end position="197"/>
    </location>
</feature>
<dbReference type="EMBL" id="QRCM01000001">
    <property type="protein sequence ID" value="TXG89954.1"/>
    <property type="molecule type" value="Genomic_DNA"/>
</dbReference>
<evidence type="ECO:0000313" key="3">
    <source>
        <dbReference type="Proteomes" id="UP000471120"/>
    </source>
</evidence>
<evidence type="ECO:0000256" key="1">
    <source>
        <dbReference type="SAM" id="MobiDB-lite"/>
    </source>
</evidence>
<name>A0A6P2CB14_9NOCA</name>
<feature type="compositionally biased region" description="Basic and acidic residues" evidence="1">
    <location>
        <begin position="203"/>
        <end position="218"/>
    </location>
</feature>
<proteinExistence type="predicted"/>
<protein>
    <submittedName>
        <fullName evidence="2">Uncharacterized protein</fullName>
    </submittedName>
</protein>
<dbReference type="AlphaFoldDB" id="A0A6P2CB14"/>
<evidence type="ECO:0000313" key="2">
    <source>
        <dbReference type="EMBL" id="TXG89954.1"/>
    </source>
</evidence>
<accession>A0A6P2CB14</accession>
<feature type="region of interest" description="Disordered" evidence="1">
    <location>
        <begin position="153"/>
        <end position="218"/>
    </location>
</feature>
<reference evidence="2 3" key="1">
    <citation type="submission" date="2018-07" db="EMBL/GenBank/DDBJ databases">
        <title>Genome sequence of Rhodococcus rhodnii ATCC 35071 from Rhodnius prolixus.</title>
        <authorList>
            <person name="Patel V."/>
            <person name="Vogel K.J."/>
        </authorList>
    </citation>
    <scope>NUCLEOTIDE SEQUENCE [LARGE SCALE GENOMIC DNA]</scope>
    <source>
        <strain evidence="2 3">ATCC 35071</strain>
    </source>
</reference>
<sequence>MDAKDDLDAVADEVYGADPRDFVRVRRAAADDARAKGDRSLAKRITALRKPTLSAWAVDLLVRADPGSADDLTRLGDAMRAAQSSGDGPELRSLSAERARLVTELTDRVISLAADRGRSLTESAALEVRSTLTAAIADPDVARQVRAGHLTHPVEYSGFGPAAPLTAVPERRPEPAPEPQPASAAPDDSAARAALADAEQEAADARNVREAAEARVRDATDEVARLRTELDHAEHDARFARAALTSANEQVKAAERAVREARAHLS</sequence>
<dbReference type="Proteomes" id="UP000471120">
    <property type="component" value="Unassembled WGS sequence"/>
</dbReference>
<gene>
    <name evidence="2" type="ORF">DW322_06680</name>
</gene>
<organism evidence="2 3">
    <name type="scientific">Rhodococcus rhodnii</name>
    <dbReference type="NCBI Taxonomy" id="38312"/>
    <lineage>
        <taxon>Bacteria</taxon>
        <taxon>Bacillati</taxon>
        <taxon>Actinomycetota</taxon>
        <taxon>Actinomycetes</taxon>
        <taxon>Mycobacteriales</taxon>
        <taxon>Nocardiaceae</taxon>
        <taxon>Rhodococcus</taxon>
    </lineage>
</organism>
<dbReference type="RefSeq" id="WP_010839386.1">
    <property type="nucleotide sequence ID" value="NZ_QRCM01000001.1"/>
</dbReference>